<sequence length="142" mass="15893">MADGETQQRLRRHRGRHSRGPASVFASHHTHTGGFQGLPTSHGQDALSRHPFFSQRPVAFLPEHQHAGPEYVGGQAHGHASNHVMNRLGAHPDGRFGYPLPGHPFSQPVHPLVYQQQQQQPPQQQQQWVNGAVYNPWGVYND</sequence>
<accession>A0A167WBR1</accession>
<evidence type="ECO:0000313" key="3">
    <source>
        <dbReference type="Proteomes" id="UP000076874"/>
    </source>
</evidence>
<protein>
    <submittedName>
        <fullName evidence="2">Uncharacterized protein</fullName>
    </submittedName>
</protein>
<organism evidence="2 3">
    <name type="scientific">Niveomyces insectorum RCEF 264</name>
    <dbReference type="NCBI Taxonomy" id="1081102"/>
    <lineage>
        <taxon>Eukaryota</taxon>
        <taxon>Fungi</taxon>
        <taxon>Dikarya</taxon>
        <taxon>Ascomycota</taxon>
        <taxon>Pezizomycotina</taxon>
        <taxon>Sordariomycetes</taxon>
        <taxon>Hypocreomycetidae</taxon>
        <taxon>Hypocreales</taxon>
        <taxon>Cordycipitaceae</taxon>
        <taxon>Niveomyces</taxon>
    </lineage>
</organism>
<name>A0A167WBR1_9HYPO</name>
<evidence type="ECO:0000313" key="2">
    <source>
        <dbReference type="EMBL" id="OAA63586.1"/>
    </source>
</evidence>
<keyword evidence="3" id="KW-1185">Reference proteome</keyword>
<dbReference type="AlphaFoldDB" id="A0A167WBR1"/>
<comment type="caution">
    <text evidence="2">The sequence shown here is derived from an EMBL/GenBank/DDBJ whole genome shotgun (WGS) entry which is preliminary data.</text>
</comment>
<evidence type="ECO:0000256" key="1">
    <source>
        <dbReference type="SAM" id="MobiDB-lite"/>
    </source>
</evidence>
<dbReference type="Proteomes" id="UP000076874">
    <property type="component" value="Unassembled WGS sequence"/>
</dbReference>
<feature type="region of interest" description="Disordered" evidence="1">
    <location>
        <begin position="1"/>
        <end position="48"/>
    </location>
</feature>
<feature type="compositionally biased region" description="Basic residues" evidence="1">
    <location>
        <begin position="9"/>
        <end position="19"/>
    </location>
</feature>
<gene>
    <name evidence="2" type="ORF">SPI_03749</name>
</gene>
<proteinExistence type="predicted"/>
<dbReference type="EMBL" id="AZHD01000005">
    <property type="protein sequence ID" value="OAA63586.1"/>
    <property type="molecule type" value="Genomic_DNA"/>
</dbReference>
<reference evidence="2 3" key="1">
    <citation type="journal article" date="2016" name="Genome Biol. Evol.">
        <title>Divergent and convergent evolution of fungal pathogenicity.</title>
        <authorList>
            <person name="Shang Y."/>
            <person name="Xiao G."/>
            <person name="Zheng P."/>
            <person name="Cen K."/>
            <person name="Zhan S."/>
            <person name="Wang C."/>
        </authorList>
    </citation>
    <scope>NUCLEOTIDE SEQUENCE [LARGE SCALE GENOMIC DNA]</scope>
    <source>
        <strain evidence="2 3">RCEF 264</strain>
    </source>
</reference>